<dbReference type="EMBL" id="MK072161">
    <property type="protein sequence ID" value="AYV79623.1"/>
    <property type="molecule type" value="Genomic_DNA"/>
</dbReference>
<evidence type="ECO:0000313" key="1">
    <source>
        <dbReference type="EMBL" id="AYV79623.1"/>
    </source>
</evidence>
<accession>A0A3G5A185</accession>
<protein>
    <submittedName>
        <fullName evidence="1">Uncharacterized protein</fullName>
    </submittedName>
</protein>
<organism evidence="1">
    <name type="scientific">Faunusvirus sp</name>
    <dbReference type="NCBI Taxonomy" id="2487766"/>
    <lineage>
        <taxon>Viruses</taxon>
        <taxon>Varidnaviria</taxon>
        <taxon>Bamfordvirae</taxon>
        <taxon>Nucleocytoviricota</taxon>
        <taxon>Megaviricetes</taxon>
        <taxon>Imitervirales</taxon>
        <taxon>Mimiviridae</taxon>
    </lineage>
</organism>
<gene>
    <name evidence="1" type="ORF">Faunusvirus30_2</name>
</gene>
<proteinExistence type="predicted"/>
<reference evidence="1" key="1">
    <citation type="submission" date="2018-10" db="EMBL/GenBank/DDBJ databases">
        <title>Hidden diversity of soil giant viruses.</title>
        <authorList>
            <person name="Schulz F."/>
            <person name="Alteio L."/>
            <person name="Goudeau D."/>
            <person name="Ryan E.M."/>
            <person name="Malmstrom R.R."/>
            <person name="Blanchard J."/>
            <person name="Woyke T."/>
        </authorList>
    </citation>
    <scope>NUCLEOTIDE SEQUENCE</scope>
    <source>
        <strain evidence="1">FNV1</strain>
    </source>
</reference>
<name>A0A3G5A185_9VIRU</name>
<sequence>MNLTLKTIKEITKFDIQKKMSLNDYASSYEYSIFTHHVNIDKMTTTQNGYTYLIRNLDGIAIYALYKAKLVFDNVDFTLDELSEITNITIEINGCTLYSLSGIELIALCIMNKELITIVMDKIYISIADLCFSQNTPLFINAAAYAQTYIHINGDYKNGVTFEYIPAFYPIYDYIPQDCPIYDVSEAQINKYRMIDKLLQKDCYRAAKTPKNNVIRQIVSLTSNTAKSHCNINYFSKFINCTIFYSNDFGNIIDTITPVVSSTHKLTLDVEIETIRDSSLWNDPVYITDVKKTLHDYLFMDVVGIISKYIVQERYIYLCRYDELSPFDTTKLGDPLNANRCDLSVDIKLRDNAEYPATIMSTSITTNILMQQDGMVVMRYST</sequence>